<dbReference type="EMBL" id="CP009509">
    <property type="protein sequence ID" value="AKB40914.1"/>
    <property type="molecule type" value="Genomic_DNA"/>
</dbReference>
<dbReference type="Proteomes" id="UP000033058">
    <property type="component" value="Chromosome"/>
</dbReference>
<accession>A0A0E3PWJ1</accession>
<dbReference type="HOGENOM" id="CLU_189623_0_0_2"/>
<name>A0A0E3PWJ1_METMZ</name>
<gene>
    <name evidence="2" type="ORF">MSMAW_1923</name>
</gene>
<dbReference type="PATRIC" id="fig|1434117.4.peg.2458"/>
<proteinExistence type="predicted"/>
<reference evidence="2 3" key="1">
    <citation type="submission" date="2014-07" db="EMBL/GenBank/DDBJ databases">
        <title>Methanogenic archaea and the global carbon cycle.</title>
        <authorList>
            <person name="Henriksen J.R."/>
            <person name="Luke J."/>
            <person name="Reinhart S."/>
            <person name="Benedict M.N."/>
            <person name="Youngblut N.D."/>
            <person name="Metcalf M.E."/>
            <person name="Whitaker R.J."/>
            <person name="Metcalf W.W."/>
        </authorList>
    </citation>
    <scope>NUCLEOTIDE SEQUENCE [LARGE SCALE GENOMIC DNA]</scope>
    <source>
        <strain evidence="2 3">WWM610</strain>
    </source>
</reference>
<sequence>MAKLTHLLLLLALIVWLAGSGCVGNSESDMDDERINPDAGAENGISDYSEIELTQAEIQEIDNDMIELQQLLENASIEDEIVLEELPGVKQKSRNS</sequence>
<dbReference type="AlphaFoldDB" id="A0A0E3PWJ1"/>
<dbReference type="PROSITE" id="PS51257">
    <property type="entry name" value="PROKAR_LIPOPROTEIN"/>
    <property type="match status" value="1"/>
</dbReference>
<dbReference type="RefSeq" id="WP_011034618.1">
    <property type="nucleotide sequence ID" value="NZ_CP009509.1"/>
</dbReference>
<protein>
    <submittedName>
        <fullName evidence="2">Uncharacterized protein</fullName>
    </submittedName>
</protein>
<keyword evidence="1" id="KW-0175">Coiled coil</keyword>
<evidence type="ECO:0000256" key="1">
    <source>
        <dbReference type="SAM" id="Coils"/>
    </source>
</evidence>
<dbReference type="GeneID" id="24851648"/>
<organism evidence="2 3">
    <name type="scientific">Methanosarcina mazei WWM610</name>
    <dbReference type="NCBI Taxonomy" id="1434117"/>
    <lineage>
        <taxon>Archaea</taxon>
        <taxon>Methanobacteriati</taxon>
        <taxon>Methanobacteriota</taxon>
        <taxon>Stenosarchaea group</taxon>
        <taxon>Methanomicrobia</taxon>
        <taxon>Methanosarcinales</taxon>
        <taxon>Methanosarcinaceae</taxon>
        <taxon>Methanosarcina</taxon>
    </lineage>
</organism>
<feature type="coiled-coil region" evidence="1">
    <location>
        <begin position="51"/>
        <end position="78"/>
    </location>
</feature>
<evidence type="ECO:0000313" key="3">
    <source>
        <dbReference type="Proteomes" id="UP000033058"/>
    </source>
</evidence>
<evidence type="ECO:0000313" key="2">
    <source>
        <dbReference type="EMBL" id="AKB40914.1"/>
    </source>
</evidence>